<protein>
    <submittedName>
        <fullName evidence="2">Alpha-beta hydrolase superfamily lysophospholipase</fullName>
    </submittedName>
</protein>
<organism evidence="2 3">
    <name type="scientific">Priestia iocasae</name>
    <dbReference type="NCBI Taxonomy" id="2291674"/>
    <lineage>
        <taxon>Bacteria</taxon>
        <taxon>Bacillati</taxon>
        <taxon>Bacillota</taxon>
        <taxon>Bacilli</taxon>
        <taxon>Bacillales</taxon>
        <taxon>Bacillaceae</taxon>
        <taxon>Priestia</taxon>
    </lineage>
</organism>
<comment type="caution">
    <text evidence="2">The sequence shown here is derived from an EMBL/GenBank/DDBJ whole genome shotgun (WGS) entry which is preliminary data.</text>
</comment>
<dbReference type="Proteomes" id="UP000809829">
    <property type="component" value="Unassembled WGS sequence"/>
</dbReference>
<proteinExistence type="predicted"/>
<gene>
    <name evidence="2" type="ORF">JOC83_002425</name>
</gene>
<dbReference type="GO" id="GO:0016787">
    <property type="term" value="F:hydrolase activity"/>
    <property type="evidence" value="ECO:0007669"/>
    <property type="project" value="UniProtKB-KW"/>
</dbReference>
<evidence type="ECO:0000313" key="3">
    <source>
        <dbReference type="Proteomes" id="UP000809829"/>
    </source>
</evidence>
<keyword evidence="3" id="KW-1185">Reference proteome</keyword>
<evidence type="ECO:0000259" key="1">
    <source>
        <dbReference type="Pfam" id="PF12146"/>
    </source>
</evidence>
<dbReference type="InterPro" id="IPR051044">
    <property type="entry name" value="MAG_DAG_Lipase"/>
</dbReference>
<evidence type="ECO:0000313" key="2">
    <source>
        <dbReference type="EMBL" id="MBM7703576.1"/>
    </source>
</evidence>
<dbReference type="InterPro" id="IPR029058">
    <property type="entry name" value="AB_hydrolase_fold"/>
</dbReference>
<dbReference type="EMBL" id="JAFBFC010000004">
    <property type="protein sequence ID" value="MBM7703576.1"/>
    <property type="molecule type" value="Genomic_DNA"/>
</dbReference>
<dbReference type="Pfam" id="PF12146">
    <property type="entry name" value="Hydrolase_4"/>
    <property type="match status" value="1"/>
</dbReference>
<accession>A0ABS2QXW4</accession>
<name>A0ABS2QXW4_9BACI</name>
<dbReference type="Gene3D" id="3.40.50.1820">
    <property type="entry name" value="alpha/beta hydrolase"/>
    <property type="match status" value="1"/>
</dbReference>
<dbReference type="InterPro" id="IPR022742">
    <property type="entry name" value="Hydrolase_4"/>
</dbReference>
<keyword evidence="2" id="KW-0378">Hydrolase</keyword>
<dbReference type="SUPFAM" id="SSF53474">
    <property type="entry name" value="alpha/beta-Hydrolases"/>
    <property type="match status" value="1"/>
</dbReference>
<sequence>MRKEFTFENQDKLNIHVYKWMPERDIKGIVQIAHGMNETALRYDYFARKLVEEGFVVYANDHRGHGQSALSIEELGYVSDDDGFHDMVEDMKQLTDLIKQDYPRTPILLFGHSMGSFLAQRYIQLYNKDITAVLLSGTNGKPKSLLNVGVALSKSIMILKGRKANGKLLDHLMFGAYNNRFKPITTEFDWLTRDANQVQAYIDDPYCGNVFPVSFFYDLLRGLKTIHKQENMKHTPLHLPMYFFGGSDDPVSEYGKGIVNLYETYQSVGVQSVTYKLYEGGRHEMLNEQNRDEVIQDLISWIQQHVAI</sequence>
<feature type="domain" description="Serine aminopeptidase S33" evidence="1">
    <location>
        <begin position="26"/>
        <end position="290"/>
    </location>
</feature>
<dbReference type="PANTHER" id="PTHR11614">
    <property type="entry name" value="PHOSPHOLIPASE-RELATED"/>
    <property type="match status" value="1"/>
</dbReference>
<reference evidence="2 3" key="1">
    <citation type="submission" date="2021-01" db="EMBL/GenBank/DDBJ databases">
        <title>Genomic Encyclopedia of Type Strains, Phase IV (KMG-IV): sequencing the most valuable type-strain genomes for metagenomic binning, comparative biology and taxonomic classification.</title>
        <authorList>
            <person name="Goeker M."/>
        </authorList>
    </citation>
    <scope>NUCLEOTIDE SEQUENCE [LARGE SCALE GENOMIC DNA]</scope>
    <source>
        <strain evidence="2 3">DSM 104297</strain>
    </source>
</reference>
<dbReference type="RefSeq" id="WP_205187543.1">
    <property type="nucleotide sequence ID" value="NZ_JAFBFC010000004.1"/>
</dbReference>